<dbReference type="GO" id="GO:0006811">
    <property type="term" value="P:monoatomic ion transport"/>
    <property type="evidence" value="ECO:0007669"/>
    <property type="project" value="UniProtKB-KW"/>
</dbReference>
<dbReference type="InterPro" id="IPR013121">
    <property type="entry name" value="Fe_red_NAD-bd_6"/>
</dbReference>
<keyword evidence="3" id="KW-0249">Electron transport</keyword>
<dbReference type="PANTHER" id="PTHR11972:SF69">
    <property type="entry name" value="FERRIC REDUCTION OXIDASE 6-RELATED"/>
    <property type="match status" value="1"/>
</dbReference>
<keyword evidence="7 8" id="KW-0472">Membrane</keyword>
<dbReference type="Gene3D" id="3.40.50.80">
    <property type="entry name" value="Nucleotide-binding domain of ferredoxin-NADP reductase (FNR) module"/>
    <property type="match status" value="1"/>
</dbReference>
<dbReference type="CDD" id="cd06186">
    <property type="entry name" value="NOX_Duox_like_FAD_NADP"/>
    <property type="match status" value="1"/>
</dbReference>
<dbReference type="AlphaFoldDB" id="A0AAD5SGR4"/>
<dbReference type="SUPFAM" id="SSF52343">
    <property type="entry name" value="Ferredoxin reductase-like, C-terminal NADP-linked domain"/>
    <property type="match status" value="1"/>
</dbReference>
<dbReference type="PROSITE" id="PS51384">
    <property type="entry name" value="FAD_FR"/>
    <property type="match status" value="1"/>
</dbReference>
<keyword evidence="6" id="KW-0406">Ion transport</keyword>
<dbReference type="InterPro" id="IPR050369">
    <property type="entry name" value="RBOH/FRE"/>
</dbReference>
<comment type="subcellular location">
    <subcellularLocation>
        <location evidence="1">Membrane</location>
        <topology evidence="1">Multi-pass membrane protein</topology>
    </subcellularLocation>
</comment>
<proteinExistence type="predicted"/>
<dbReference type="Pfam" id="PF01794">
    <property type="entry name" value="Ferric_reduct"/>
    <property type="match status" value="1"/>
</dbReference>
<evidence type="ECO:0000256" key="4">
    <source>
        <dbReference type="ARBA" id="ARBA00022989"/>
    </source>
</evidence>
<feature type="transmembrane region" description="Helical" evidence="8">
    <location>
        <begin position="166"/>
        <end position="187"/>
    </location>
</feature>
<dbReference type="Proteomes" id="UP001212841">
    <property type="component" value="Unassembled WGS sequence"/>
</dbReference>
<dbReference type="InterPro" id="IPR017927">
    <property type="entry name" value="FAD-bd_FR_type"/>
</dbReference>
<dbReference type="InterPro" id="IPR039261">
    <property type="entry name" value="FNR_nucleotide-bd"/>
</dbReference>
<dbReference type="Pfam" id="PF08030">
    <property type="entry name" value="NAD_binding_6"/>
    <property type="match status" value="1"/>
</dbReference>
<evidence type="ECO:0000313" key="10">
    <source>
        <dbReference type="EMBL" id="KAJ3052918.1"/>
    </source>
</evidence>
<sequence>MSAKVTTPPLIPSNNALIAVIAAVFSVPVGLFLGLYMMEVPCYADYCVEHSYPTFKRGSQIALGVFYFWLVFVVGVMFKARRNPTLHRYLHQPLYTSTRRYATFSMSRGEALFHFSIAVLILFNLIFFLIIGKATVDGPDYDSLRSYPGRILSYYTTQVTGKLLDVALGIIMLLSAKNSGFQILLGVSYESGLRAHRYLGWYVWWVTVLHTFVYIFYISMYRTTKEIISLLFAGNQLTRPGVKWGRSSWLITMGTLSTFFLLILAITALPRIRRKNFNIFYYVHFTAFPALFFAFVHAPSDFYYCIPGLVIYFTDVFLRLRNENTRGRVVNVQREPCGYVRVDFAWPTGDGARGRNGGEVAGKWVFVNFRDVSRLEWHPYSLANGPDAEVGTLLFKPRSGAGAEKEFETKLANFLLEKDASLSNETSGALVGLDGPFGEMSFVPEEQDSIICFVAGTGLVPAISLLRQWLTRRQHAAPTDKTPLTLIWSLKESGGEKLSLLKELAAEAGNLLSIHVTQTGDDSPPASSEEVGTEVISEKVVEQHSTEKVAIVETSPAVRVTTGRADILDVLTKTASSLADSKLGIFICGGPQFVASVSKTAADFAKERKGNMHVAIHSEGYQW</sequence>
<name>A0AAD5SGR4_9FUNG</name>
<organism evidence="10 11">
    <name type="scientific">Rhizophlyctis rosea</name>
    <dbReference type="NCBI Taxonomy" id="64517"/>
    <lineage>
        <taxon>Eukaryota</taxon>
        <taxon>Fungi</taxon>
        <taxon>Fungi incertae sedis</taxon>
        <taxon>Chytridiomycota</taxon>
        <taxon>Chytridiomycota incertae sedis</taxon>
        <taxon>Chytridiomycetes</taxon>
        <taxon>Rhizophlyctidales</taxon>
        <taxon>Rhizophlyctidaceae</taxon>
        <taxon>Rhizophlyctis</taxon>
    </lineage>
</organism>
<keyword evidence="5" id="KW-0560">Oxidoreductase</keyword>
<dbReference type="EMBL" id="JADGJD010000254">
    <property type="protein sequence ID" value="KAJ3052918.1"/>
    <property type="molecule type" value="Genomic_DNA"/>
</dbReference>
<dbReference type="Pfam" id="PF08022">
    <property type="entry name" value="FAD_binding_8"/>
    <property type="match status" value="1"/>
</dbReference>
<evidence type="ECO:0000256" key="7">
    <source>
        <dbReference type="ARBA" id="ARBA00023136"/>
    </source>
</evidence>
<dbReference type="PANTHER" id="PTHR11972">
    <property type="entry name" value="NADPH OXIDASE"/>
    <property type="match status" value="1"/>
</dbReference>
<dbReference type="SFLD" id="SFLDS00052">
    <property type="entry name" value="Ferric_Reductase_Domain"/>
    <property type="match status" value="1"/>
</dbReference>
<keyword evidence="4 8" id="KW-1133">Transmembrane helix</keyword>
<feature type="transmembrane region" description="Helical" evidence="8">
    <location>
        <begin position="111"/>
        <end position="131"/>
    </location>
</feature>
<feature type="transmembrane region" description="Helical" evidence="8">
    <location>
        <begin position="279"/>
        <end position="296"/>
    </location>
</feature>
<dbReference type="GO" id="GO:0005886">
    <property type="term" value="C:plasma membrane"/>
    <property type="evidence" value="ECO:0007669"/>
    <property type="project" value="TreeGrafter"/>
</dbReference>
<evidence type="ECO:0000256" key="2">
    <source>
        <dbReference type="ARBA" id="ARBA00022692"/>
    </source>
</evidence>
<feature type="transmembrane region" description="Helical" evidence="8">
    <location>
        <begin position="249"/>
        <end position="267"/>
    </location>
</feature>
<keyword evidence="2 8" id="KW-0812">Transmembrane</keyword>
<evidence type="ECO:0000256" key="6">
    <source>
        <dbReference type="ARBA" id="ARBA00023065"/>
    </source>
</evidence>
<evidence type="ECO:0000259" key="9">
    <source>
        <dbReference type="PROSITE" id="PS51384"/>
    </source>
</evidence>
<dbReference type="InterPro" id="IPR013130">
    <property type="entry name" value="Fe3_Rdtase_TM_dom"/>
</dbReference>
<feature type="transmembrane region" description="Helical" evidence="8">
    <location>
        <begin position="16"/>
        <end position="38"/>
    </location>
</feature>
<feature type="transmembrane region" description="Helical" evidence="8">
    <location>
        <begin position="58"/>
        <end position="78"/>
    </location>
</feature>
<feature type="transmembrane region" description="Helical" evidence="8">
    <location>
        <begin position="199"/>
        <end position="220"/>
    </location>
</feature>
<gene>
    <name evidence="10" type="ORF">HK097_005419</name>
</gene>
<evidence type="ECO:0000256" key="5">
    <source>
        <dbReference type="ARBA" id="ARBA00023002"/>
    </source>
</evidence>
<dbReference type="SFLD" id="SFLDG01168">
    <property type="entry name" value="Ferric_reductase_subgroup_(FRE"/>
    <property type="match status" value="1"/>
</dbReference>
<evidence type="ECO:0000256" key="8">
    <source>
        <dbReference type="SAM" id="Phobius"/>
    </source>
</evidence>
<dbReference type="InterPro" id="IPR013112">
    <property type="entry name" value="FAD-bd_8"/>
</dbReference>
<accession>A0AAD5SGR4</accession>
<reference evidence="10" key="1">
    <citation type="submission" date="2020-05" db="EMBL/GenBank/DDBJ databases">
        <title>Phylogenomic resolution of chytrid fungi.</title>
        <authorList>
            <person name="Stajich J.E."/>
            <person name="Amses K."/>
            <person name="Simmons R."/>
            <person name="Seto K."/>
            <person name="Myers J."/>
            <person name="Bonds A."/>
            <person name="Quandt C.A."/>
            <person name="Barry K."/>
            <person name="Liu P."/>
            <person name="Grigoriev I."/>
            <person name="Longcore J.E."/>
            <person name="James T.Y."/>
        </authorList>
    </citation>
    <scope>NUCLEOTIDE SEQUENCE</scope>
    <source>
        <strain evidence="10">JEL0318</strain>
    </source>
</reference>
<evidence type="ECO:0000256" key="3">
    <source>
        <dbReference type="ARBA" id="ARBA00022982"/>
    </source>
</evidence>
<feature type="domain" description="FAD-binding FR-type" evidence="9">
    <location>
        <begin position="322"/>
        <end position="443"/>
    </location>
</feature>
<evidence type="ECO:0000313" key="11">
    <source>
        <dbReference type="Proteomes" id="UP001212841"/>
    </source>
</evidence>
<keyword evidence="6" id="KW-0813">Transport</keyword>
<protein>
    <recommendedName>
        <fullName evidence="9">FAD-binding FR-type domain-containing protein</fullName>
    </recommendedName>
</protein>
<comment type="caution">
    <text evidence="10">The sequence shown here is derived from an EMBL/GenBank/DDBJ whole genome shotgun (WGS) entry which is preliminary data.</text>
</comment>
<evidence type="ECO:0000256" key="1">
    <source>
        <dbReference type="ARBA" id="ARBA00004141"/>
    </source>
</evidence>
<keyword evidence="11" id="KW-1185">Reference proteome</keyword>
<dbReference type="GO" id="GO:0016175">
    <property type="term" value="F:superoxide-generating NAD(P)H oxidase activity"/>
    <property type="evidence" value="ECO:0007669"/>
    <property type="project" value="TreeGrafter"/>
</dbReference>